<keyword evidence="1" id="KW-1133">Transmembrane helix</keyword>
<keyword evidence="1" id="KW-0472">Membrane</keyword>
<gene>
    <name evidence="2" type="ORF">HRbin22_02523</name>
</gene>
<dbReference type="SUPFAM" id="SSF48695">
    <property type="entry name" value="Multiheme cytochromes"/>
    <property type="match status" value="1"/>
</dbReference>
<dbReference type="EMBL" id="BEHY01000138">
    <property type="protein sequence ID" value="GBD10256.1"/>
    <property type="molecule type" value="Genomic_DNA"/>
</dbReference>
<comment type="caution">
    <text evidence="2">The sequence shown here is derived from an EMBL/GenBank/DDBJ whole genome shotgun (WGS) entry which is preliminary data.</text>
</comment>
<dbReference type="AlphaFoldDB" id="A0A2H5Y9Y2"/>
<dbReference type="Proteomes" id="UP000236642">
    <property type="component" value="Unassembled WGS sequence"/>
</dbReference>
<organism evidence="2 3">
    <name type="scientific">Candidatus Thermoflexus japonica</name>
    <dbReference type="NCBI Taxonomy" id="2035417"/>
    <lineage>
        <taxon>Bacteria</taxon>
        <taxon>Bacillati</taxon>
        <taxon>Chloroflexota</taxon>
        <taxon>Thermoflexia</taxon>
        <taxon>Thermoflexales</taxon>
        <taxon>Thermoflexaceae</taxon>
        <taxon>Thermoflexus</taxon>
    </lineage>
</organism>
<evidence type="ECO:0000313" key="2">
    <source>
        <dbReference type="EMBL" id="GBD10256.1"/>
    </source>
</evidence>
<sequence length="133" mass="15286">MARYGVRTGVFNTYVADFHGATVTIFEKIAPDQPVNKPVCVDCHGVHNILPPTDENSTVMKANLINTCRRCHPEADLNFPDAWMSHYEPDPQRTPVVFAVQWFYNILIPTTVIGMLLFVSTDAWRRWGRRRRP</sequence>
<keyword evidence="1" id="KW-0812">Transmembrane</keyword>
<reference evidence="3" key="1">
    <citation type="submission" date="2017-09" db="EMBL/GenBank/DDBJ databases">
        <title>Metaegenomics of thermophilic ammonia-oxidizing enrichment culture.</title>
        <authorList>
            <person name="Kato S."/>
            <person name="Suzuki K."/>
        </authorList>
    </citation>
    <scope>NUCLEOTIDE SEQUENCE [LARGE SCALE GENOMIC DNA]</scope>
</reference>
<accession>A0A2H5Y9Y2</accession>
<protein>
    <submittedName>
        <fullName evidence="2">Uncharacterized protein</fullName>
    </submittedName>
</protein>
<dbReference type="Gene3D" id="1.10.780.10">
    <property type="entry name" value="Hydroxylamine Oxidoreductase, Chain A, domain 1"/>
    <property type="match status" value="1"/>
</dbReference>
<evidence type="ECO:0000256" key="1">
    <source>
        <dbReference type="SAM" id="Phobius"/>
    </source>
</evidence>
<evidence type="ECO:0000313" key="3">
    <source>
        <dbReference type="Proteomes" id="UP000236642"/>
    </source>
</evidence>
<proteinExistence type="predicted"/>
<feature type="transmembrane region" description="Helical" evidence="1">
    <location>
        <begin position="102"/>
        <end position="124"/>
    </location>
</feature>
<name>A0A2H5Y9Y2_9CHLR</name>
<dbReference type="InterPro" id="IPR036280">
    <property type="entry name" value="Multihaem_cyt_sf"/>
</dbReference>